<feature type="chain" id="PRO_5026974755" evidence="1">
    <location>
        <begin position="19"/>
        <end position="164"/>
    </location>
</feature>
<dbReference type="RefSeq" id="WP_150939681.1">
    <property type="nucleotide sequence ID" value="NZ_WAAT01000046.1"/>
</dbReference>
<dbReference type="SUPFAM" id="SSF52821">
    <property type="entry name" value="Rhodanese/Cell cycle control phosphatase"/>
    <property type="match status" value="1"/>
</dbReference>
<gene>
    <name evidence="3" type="ORF">F6U93_10825</name>
</gene>
<dbReference type="InterPro" id="IPR001763">
    <property type="entry name" value="Rhodanese-like_dom"/>
</dbReference>
<sequence length="164" mass="18848">MKNLILFILFLSATASFAQKPLDKLLKKHNKESVPYIKASELQNTSSEVIYLDTRAPHEYAVSHLKDAILVGYNNFSMDSIKKIIPNKTSEIVVYCTLGMRSEAIGEKLKKAGYTHVKNLYGGIITWKNNDFPVYNRNNKQTDSVHTYSKSWRKWLKNGIQVYE</sequence>
<reference evidence="3 4" key="1">
    <citation type="submission" date="2019-09" db="EMBL/GenBank/DDBJ databases">
        <authorList>
            <person name="Cao W.R."/>
        </authorList>
    </citation>
    <scope>NUCLEOTIDE SEQUENCE [LARGE SCALE GENOMIC DNA]</scope>
    <source>
        <strain evidence="3 4">B1N29</strain>
    </source>
</reference>
<dbReference type="PANTHER" id="PTHR45431:SF3">
    <property type="entry name" value="RHODANESE-LIKE DOMAIN-CONTAINING PROTEIN 15, CHLOROPLASTIC"/>
    <property type="match status" value="1"/>
</dbReference>
<dbReference type="SMART" id="SM00450">
    <property type="entry name" value="RHOD"/>
    <property type="match status" value="1"/>
</dbReference>
<dbReference type="EMBL" id="WAAT01000046">
    <property type="protein sequence ID" value="KAB1067531.1"/>
    <property type="molecule type" value="Genomic_DNA"/>
</dbReference>
<feature type="signal peptide" evidence="1">
    <location>
        <begin position="1"/>
        <end position="18"/>
    </location>
</feature>
<dbReference type="Gene3D" id="3.40.250.10">
    <property type="entry name" value="Rhodanese-like domain"/>
    <property type="match status" value="1"/>
</dbReference>
<keyword evidence="1" id="KW-0732">Signal</keyword>
<accession>A0A6N6MHA1</accession>
<evidence type="ECO:0000256" key="1">
    <source>
        <dbReference type="SAM" id="SignalP"/>
    </source>
</evidence>
<dbReference type="CDD" id="cd00158">
    <property type="entry name" value="RHOD"/>
    <property type="match status" value="1"/>
</dbReference>
<dbReference type="Pfam" id="PF00581">
    <property type="entry name" value="Rhodanese"/>
    <property type="match status" value="1"/>
</dbReference>
<dbReference type="InterPro" id="IPR036873">
    <property type="entry name" value="Rhodanese-like_dom_sf"/>
</dbReference>
<feature type="domain" description="Rhodanese" evidence="2">
    <location>
        <begin position="45"/>
        <end position="136"/>
    </location>
</feature>
<evidence type="ECO:0000313" key="3">
    <source>
        <dbReference type="EMBL" id="KAB1067531.1"/>
    </source>
</evidence>
<dbReference type="Proteomes" id="UP000441333">
    <property type="component" value="Unassembled WGS sequence"/>
</dbReference>
<evidence type="ECO:0000313" key="4">
    <source>
        <dbReference type="Proteomes" id="UP000441333"/>
    </source>
</evidence>
<dbReference type="AlphaFoldDB" id="A0A6N6MHA1"/>
<keyword evidence="4" id="KW-1185">Reference proteome</keyword>
<dbReference type="PROSITE" id="PS50206">
    <property type="entry name" value="RHODANESE_3"/>
    <property type="match status" value="1"/>
</dbReference>
<organism evidence="3 4">
    <name type="scientific">Pseudotamlana haliotis</name>
    <dbReference type="NCBI Taxonomy" id="2614804"/>
    <lineage>
        <taxon>Bacteria</taxon>
        <taxon>Pseudomonadati</taxon>
        <taxon>Bacteroidota</taxon>
        <taxon>Flavobacteriia</taxon>
        <taxon>Flavobacteriales</taxon>
        <taxon>Flavobacteriaceae</taxon>
        <taxon>Pseudotamlana</taxon>
    </lineage>
</organism>
<protein>
    <submittedName>
        <fullName evidence="3">Rhodanese-like domain-containing protein</fullName>
    </submittedName>
</protein>
<dbReference type="PANTHER" id="PTHR45431">
    <property type="entry name" value="RHODANESE-LIKE DOMAIN-CONTAINING PROTEIN 15, CHLOROPLASTIC"/>
    <property type="match status" value="1"/>
</dbReference>
<dbReference type="NCBIfam" id="NF045521">
    <property type="entry name" value="rhoda_near_glyco"/>
    <property type="match status" value="1"/>
</dbReference>
<comment type="caution">
    <text evidence="3">The sequence shown here is derived from an EMBL/GenBank/DDBJ whole genome shotgun (WGS) entry which is preliminary data.</text>
</comment>
<evidence type="ECO:0000259" key="2">
    <source>
        <dbReference type="PROSITE" id="PS50206"/>
    </source>
</evidence>
<name>A0A6N6MHA1_9FLAO</name>
<proteinExistence type="predicted"/>
<dbReference type="InterPro" id="IPR052367">
    <property type="entry name" value="Thiosulfate_ST/Rhodanese-like"/>
</dbReference>